<reference evidence="2 3" key="1">
    <citation type="submission" date="2021-02" db="EMBL/GenBank/DDBJ databases">
        <authorList>
            <person name="Park J.-S."/>
        </authorList>
    </citation>
    <scope>NUCLEOTIDE SEQUENCE [LARGE SCALE GENOMIC DNA]</scope>
    <source>
        <strain evidence="2 3">188UL20-2</strain>
    </source>
</reference>
<dbReference type="EMBL" id="JAFEUM010000006">
    <property type="protein sequence ID" value="MBM7037796.1"/>
    <property type="molecule type" value="Genomic_DNA"/>
</dbReference>
<keyword evidence="1" id="KW-0812">Transmembrane</keyword>
<keyword evidence="3" id="KW-1185">Reference proteome</keyword>
<feature type="transmembrane region" description="Helical" evidence="1">
    <location>
        <begin position="19"/>
        <end position="39"/>
    </location>
</feature>
<dbReference type="Gene3D" id="3.30.70.60">
    <property type="match status" value="1"/>
</dbReference>
<keyword evidence="1" id="KW-0472">Membrane</keyword>
<organism evidence="2 3">
    <name type="scientific">Vibrio ulleungensis</name>
    <dbReference type="NCBI Taxonomy" id="2807619"/>
    <lineage>
        <taxon>Bacteria</taxon>
        <taxon>Pseudomonadati</taxon>
        <taxon>Pseudomonadota</taxon>
        <taxon>Gammaproteobacteria</taxon>
        <taxon>Vibrionales</taxon>
        <taxon>Vibrionaceae</taxon>
        <taxon>Vibrio</taxon>
    </lineage>
</organism>
<protein>
    <submittedName>
        <fullName evidence="2">Type 4a pilus biogenesis protein PilO</fullName>
    </submittedName>
</protein>
<sequence>MIESRIELSTVLYWQLRKVIVLCCIVSAIIYALVYLSWIRPLQQRLTAQTAYQQTLTHNESMQRSALESLQPMVSELNELKGSTAEALQFFVRPNQLASVIAVISQAVTLTDVRVQKVEWLTAQAIEHYIENPLRIQLYGNYQQLLEFSDHLANAPHVIDVKKVLINRESPDSEQLHVDMLLSTYQLTRESSITGRHDG</sequence>
<comment type="caution">
    <text evidence="2">The sequence shown here is derived from an EMBL/GenBank/DDBJ whole genome shotgun (WGS) entry which is preliminary data.</text>
</comment>
<dbReference type="Proteomes" id="UP000809621">
    <property type="component" value="Unassembled WGS sequence"/>
</dbReference>
<dbReference type="InterPro" id="IPR014717">
    <property type="entry name" value="Transl_elong_EF1B/ribsomal_bS6"/>
</dbReference>
<accession>A0ABS2HL20</accession>
<dbReference type="Pfam" id="PF04350">
    <property type="entry name" value="PilO"/>
    <property type="match status" value="1"/>
</dbReference>
<dbReference type="InterPro" id="IPR007445">
    <property type="entry name" value="PilO"/>
</dbReference>
<evidence type="ECO:0000256" key="1">
    <source>
        <dbReference type="SAM" id="Phobius"/>
    </source>
</evidence>
<proteinExistence type="predicted"/>
<dbReference type="PANTHER" id="PTHR39555">
    <property type="entry name" value="FIMBRIAL ASSEMBLY PROTEIN PILO-LIKE PROTEIN-RELATED"/>
    <property type="match status" value="1"/>
</dbReference>
<dbReference type="RefSeq" id="WP_205159290.1">
    <property type="nucleotide sequence ID" value="NZ_JAFEUM010000006.1"/>
</dbReference>
<gene>
    <name evidence="2" type="primary">pilO</name>
    <name evidence="2" type="ORF">JQC93_15410</name>
</gene>
<evidence type="ECO:0000313" key="2">
    <source>
        <dbReference type="EMBL" id="MBM7037796.1"/>
    </source>
</evidence>
<keyword evidence="1" id="KW-1133">Transmembrane helix</keyword>
<evidence type="ECO:0000313" key="3">
    <source>
        <dbReference type="Proteomes" id="UP000809621"/>
    </source>
</evidence>
<dbReference type="PANTHER" id="PTHR39555:SF1">
    <property type="entry name" value="TYPE IV PILUS INNER MEMBRANE COMPONENT PILO"/>
    <property type="match status" value="1"/>
</dbReference>
<name>A0ABS2HL20_9VIBR</name>